<dbReference type="NCBIfam" id="TIGR00218">
    <property type="entry name" value="manA"/>
    <property type="match status" value="1"/>
</dbReference>
<dbReference type="CDD" id="cd07010">
    <property type="entry name" value="cupin_PMI_type_I_N_bac"/>
    <property type="match status" value="1"/>
</dbReference>
<name>A0A2T4PTY5_9STAP</name>
<dbReference type="GO" id="GO:0004476">
    <property type="term" value="F:mannose-6-phosphate isomerase activity"/>
    <property type="evidence" value="ECO:0007669"/>
    <property type="project" value="UniProtKB-UniRule"/>
</dbReference>
<evidence type="ECO:0000313" key="12">
    <source>
        <dbReference type="EMBL" id="PTI29872.1"/>
    </source>
</evidence>
<comment type="catalytic activity">
    <reaction evidence="1 7">
        <text>D-mannose 6-phosphate = D-fructose 6-phosphate</text>
        <dbReference type="Rhea" id="RHEA:12356"/>
        <dbReference type="ChEBI" id="CHEBI:58735"/>
        <dbReference type="ChEBI" id="CHEBI:61527"/>
        <dbReference type="EC" id="5.3.1.8"/>
    </reaction>
</comment>
<keyword evidence="6 7" id="KW-0413">Isomerase</keyword>
<dbReference type="STRING" id="1167632.GCA_000286335_02053"/>
<evidence type="ECO:0000256" key="3">
    <source>
        <dbReference type="ARBA" id="ARBA00011956"/>
    </source>
</evidence>
<feature type="binding site" evidence="8">
    <location>
        <position position="113"/>
    </location>
    <ligand>
        <name>Zn(2+)</name>
        <dbReference type="ChEBI" id="CHEBI:29105"/>
    </ligand>
</feature>
<keyword evidence="5 7" id="KW-0862">Zinc</keyword>
<evidence type="ECO:0000259" key="11">
    <source>
        <dbReference type="Pfam" id="PF21621"/>
    </source>
</evidence>
<gene>
    <name evidence="12" type="primary">manA</name>
    <name evidence="12" type="ORF">BU072_06515</name>
</gene>
<reference evidence="12 13" key="1">
    <citation type="journal article" date="2016" name="Front. Microbiol.">
        <title>Comprehensive Phylogenetic Analysis of Bovine Non-aureus Staphylococci Species Based on Whole-Genome Sequencing.</title>
        <authorList>
            <person name="Naushad S."/>
            <person name="Barkema H.W."/>
            <person name="Luby C."/>
            <person name="Condas L.A."/>
            <person name="Nobrega D.B."/>
            <person name="Carson D.A."/>
            <person name="De Buck J."/>
        </authorList>
    </citation>
    <scope>NUCLEOTIDE SEQUENCE [LARGE SCALE GENOMIC DNA]</scope>
    <source>
        <strain evidence="12 13">SNUC 2204</strain>
    </source>
</reference>
<dbReference type="Proteomes" id="UP000241209">
    <property type="component" value="Unassembled WGS sequence"/>
</dbReference>
<dbReference type="RefSeq" id="WP_016912731.1">
    <property type="nucleotide sequence ID" value="NZ_BMDF01000004.1"/>
</dbReference>
<dbReference type="InterPro" id="IPR014628">
    <property type="entry name" value="Man6P_isomerase_Firm_short"/>
</dbReference>
<evidence type="ECO:0000313" key="13">
    <source>
        <dbReference type="Proteomes" id="UP000241209"/>
    </source>
</evidence>
<protein>
    <recommendedName>
        <fullName evidence="3 7">Mannose-6-phosphate isomerase</fullName>
        <ecNumber evidence="3 7">5.3.1.8</ecNumber>
    </recommendedName>
</protein>
<feature type="binding site" evidence="8">
    <location>
        <position position="170"/>
    </location>
    <ligand>
        <name>Zn(2+)</name>
        <dbReference type="ChEBI" id="CHEBI:29105"/>
    </ligand>
</feature>
<dbReference type="PANTHER" id="PTHR42742:SF3">
    <property type="entry name" value="FRUCTOKINASE"/>
    <property type="match status" value="1"/>
</dbReference>
<dbReference type="Pfam" id="PF20511">
    <property type="entry name" value="PMI_typeI_cat"/>
    <property type="match status" value="1"/>
</dbReference>
<evidence type="ECO:0000259" key="10">
    <source>
        <dbReference type="Pfam" id="PF20511"/>
    </source>
</evidence>
<evidence type="ECO:0000256" key="2">
    <source>
        <dbReference type="ARBA" id="ARBA00010772"/>
    </source>
</evidence>
<evidence type="ECO:0000256" key="4">
    <source>
        <dbReference type="ARBA" id="ARBA00022723"/>
    </source>
</evidence>
<dbReference type="InterPro" id="IPR051804">
    <property type="entry name" value="Carb_Metab_Reg_Kinase/Isom"/>
</dbReference>
<dbReference type="SUPFAM" id="SSF51182">
    <property type="entry name" value="RmlC-like cupins"/>
    <property type="match status" value="1"/>
</dbReference>
<dbReference type="AlphaFoldDB" id="A0A2T4PTY5"/>
<sequence length="313" mass="35569">MSPLMLKPVFKERIWGGRNLEKMGYNLPDGQIGECWGISAHENGPNEIASGPYKGQTLDQVWSEHPELFGNPSEEKFPLLTKILDANDKLSVQVHPDDTYASEHENGEFGKTECWYVIDAKEDAEIIYGTYANTKQQLEEFIKNEDWDHLFKRIKVEQGDFFYVPSGTVHAIGSGIMILETQQNSDTTYRIYDYDRIDQDGNKRELHLDKSQDVITVGSQSPNVPPKKIDDEEQKGILLVESDFFTVAKWQINGTFNFRKPRDYCLVSVIAGNGEIITDGNVFEVDKGDHLIMTADDLDNHINGQLEVIISYV</sequence>
<evidence type="ECO:0000256" key="5">
    <source>
        <dbReference type="ARBA" id="ARBA00022833"/>
    </source>
</evidence>
<evidence type="ECO:0000256" key="8">
    <source>
        <dbReference type="PIRSR" id="PIRSR036894-1"/>
    </source>
</evidence>
<dbReference type="InterPro" id="IPR046457">
    <property type="entry name" value="PMI_typeI_cat"/>
</dbReference>
<dbReference type="InterPro" id="IPR011051">
    <property type="entry name" value="RmlC_Cupin_sf"/>
</dbReference>
<feature type="active site" evidence="9">
    <location>
        <position position="190"/>
    </location>
</feature>
<evidence type="ECO:0000256" key="6">
    <source>
        <dbReference type="ARBA" id="ARBA00023235"/>
    </source>
</evidence>
<dbReference type="PANTHER" id="PTHR42742">
    <property type="entry name" value="TRANSCRIPTIONAL REPRESSOR MPRA"/>
    <property type="match status" value="1"/>
</dbReference>
<comment type="cofactor">
    <cofactor evidence="8">
        <name>Zn(2+)</name>
        <dbReference type="ChEBI" id="CHEBI:29105"/>
    </cofactor>
    <text evidence="8">Binds 1 zinc ion per subunit.</text>
</comment>
<dbReference type="Gene3D" id="2.60.120.10">
    <property type="entry name" value="Jelly Rolls"/>
    <property type="match status" value="2"/>
</dbReference>
<evidence type="ECO:0000256" key="9">
    <source>
        <dbReference type="PIRSR" id="PIRSR036894-2"/>
    </source>
</evidence>
<keyword evidence="4 7" id="KW-0479">Metal-binding</keyword>
<dbReference type="InterPro" id="IPR001250">
    <property type="entry name" value="Man6P_Isoase-1"/>
</dbReference>
<dbReference type="PIRSF" id="PIRSF036894">
    <property type="entry name" value="PMI_Firm_short"/>
    <property type="match status" value="1"/>
</dbReference>
<feature type="domain" description="Phosphomannose isomerase type I catalytic" evidence="10">
    <location>
        <begin position="6"/>
        <end position="110"/>
    </location>
</feature>
<dbReference type="InterPro" id="IPR014710">
    <property type="entry name" value="RmlC-like_jellyroll"/>
</dbReference>
<dbReference type="GO" id="GO:0005975">
    <property type="term" value="P:carbohydrate metabolic process"/>
    <property type="evidence" value="ECO:0007669"/>
    <property type="project" value="UniProtKB-UniRule"/>
</dbReference>
<dbReference type="GeneID" id="64117099"/>
<evidence type="ECO:0000256" key="1">
    <source>
        <dbReference type="ARBA" id="ARBA00000757"/>
    </source>
</evidence>
<comment type="caution">
    <text evidence="12">The sequence shown here is derived from an EMBL/GenBank/DDBJ whole genome shotgun (WGS) entry which is preliminary data.</text>
</comment>
<dbReference type="InterPro" id="IPR049071">
    <property type="entry name" value="MPI_cupin_dom"/>
</dbReference>
<organism evidence="12 13">
    <name type="scientific">Mammaliicoccus vitulinus</name>
    <dbReference type="NCBI Taxonomy" id="71237"/>
    <lineage>
        <taxon>Bacteria</taxon>
        <taxon>Bacillati</taxon>
        <taxon>Bacillota</taxon>
        <taxon>Bacilli</taxon>
        <taxon>Bacillales</taxon>
        <taxon>Staphylococcaceae</taxon>
        <taxon>Mammaliicoccus</taxon>
    </lineage>
</organism>
<comment type="similarity">
    <text evidence="2 7">Belongs to the mannose-6-phosphate isomerase type 1 family.</text>
</comment>
<feature type="domain" description="Mannose-6-phosphate isomerase cupin" evidence="11">
    <location>
        <begin position="239"/>
        <end position="313"/>
    </location>
</feature>
<dbReference type="Pfam" id="PF21621">
    <property type="entry name" value="MPI_cupin_dom"/>
    <property type="match status" value="1"/>
</dbReference>
<dbReference type="OrthoDB" id="9808275at2"/>
<feature type="binding site" evidence="8">
    <location>
        <position position="95"/>
    </location>
    <ligand>
        <name>Zn(2+)</name>
        <dbReference type="ChEBI" id="CHEBI:29105"/>
    </ligand>
</feature>
<dbReference type="GO" id="GO:0008270">
    <property type="term" value="F:zinc ion binding"/>
    <property type="evidence" value="ECO:0007669"/>
    <property type="project" value="UniProtKB-UniRule"/>
</dbReference>
<dbReference type="EC" id="5.3.1.8" evidence="3 7"/>
<evidence type="ECO:0000256" key="7">
    <source>
        <dbReference type="PIRNR" id="PIRNR036894"/>
    </source>
</evidence>
<proteinExistence type="inferred from homology"/>
<accession>A0A2T4PTY5</accession>
<dbReference type="EMBL" id="PZFK01000010">
    <property type="protein sequence ID" value="PTI29872.1"/>
    <property type="molecule type" value="Genomic_DNA"/>
</dbReference>